<evidence type="ECO:0000313" key="1">
    <source>
        <dbReference type="EMBL" id="PZO85716.1"/>
    </source>
</evidence>
<reference evidence="1 2" key="1">
    <citation type="submission" date="2017-08" db="EMBL/GenBank/DDBJ databases">
        <title>Infants hospitalized years apart are colonized by the same room-sourced microbial strains.</title>
        <authorList>
            <person name="Brooks B."/>
            <person name="Olm M.R."/>
            <person name="Firek B.A."/>
            <person name="Baker R."/>
            <person name="Thomas B.C."/>
            <person name="Morowitz M.J."/>
            <person name="Banfield J.F."/>
        </authorList>
    </citation>
    <scope>NUCLEOTIDE SEQUENCE [LARGE SCALE GENOMIC DNA]</scope>
    <source>
        <strain evidence="1">S2_018_000_R2_104</strain>
    </source>
</reference>
<feature type="non-terminal residue" evidence="1">
    <location>
        <position position="141"/>
    </location>
</feature>
<accession>A0A2W4ZW70</accession>
<organism evidence="1 2">
    <name type="scientific">Micavibrio aeruginosavorus</name>
    <dbReference type="NCBI Taxonomy" id="349221"/>
    <lineage>
        <taxon>Bacteria</taxon>
        <taxon>Pseudomonadati</taxon>
        <taxon>Bdellovibrionota</taxon>
        <taxon>Bdellovibrionia</taxon>
        <taxon>Bdellovibrionales</taxon>
        <taxon>Pseudobdellovibrionaceae</taxon>
        <taxon>Micavibrio</taxon>
    </lineage>
</organism>
<comment type="caution">
    <text evidence="1">The sequence shown here is derived from an EMBL/GenBank/DDBJ whole genome shotgun (WGS) entry which is preliminary data.</text>
</comment>
<evidence type="ECO:0000313" key="2">
    <source>
        <dbReference type="Proteomes" id="UP000249557"/>
    </source>
</evidence>
<dbReference type="Gene3D" id="3.40.50.11550">
    <property type="match status" value="1"/>
</dbReference>
<sequence length="141" mass="15363">MADLGNPLFKNAPHVAKDFKKATEAGIAQRLGTVAAHHDYTVIADMDHRSPSAYSIISKDQSMAALKSAGVKHIAVEMLNPSDQPILDAYANGEISDRAMKHFYQDRMTFNTGADYGTSDKPVKKSLVEMIQNAKQNGISI</sequence>
<name>A0A2W4ZW70_9BACT</name>
<gene>
    <name evidence="1" type="ORF">DI626_07310</name>
</gene>
<proteinExistence type="predicted"/>
<dbReference type="EMBL" id="QFNK01000142">
    <property type="protein sequence ID" value="PZO85716.1"/>
    <property type="molecule type" value="Genomic_DNA"/>
</dbReference>
<dbReference type="Proteomes" id="UP000249557">
    <property type="component" value="Unassembled WGS sequence"/>
</dbReference>
<protein>
    <submittedName>
        <fullName evidence="1">Uncharacterized protein</fullName>
    </submittedName>
</protein>
<dbReference type="AlphaFoldDB" id="A0A2W4ZW70"/>